<keyword evidence="5" id="KW-0716">Sensory transduction</keyword>
<name>A0A0F7KV23_9SPHN</name>
<dbReference type="PANTHER" id="PTHR41523:SF8">
    <property type="entry name" value="ETHYLENE RESPONSE SENSOR PROTEIN"/>
    <property type="match status" value="1"/>
</dbReference>
<evidence type="ECO:0000256" key="4">
    <source>
        <dbReference type="ARBA" id="ARBA00022553"/>
    </source>
</evidence>
<evidence type="ECO:0000256" key="6">
    <source>
        <dbReference type="ARBA" id="ARBA00022630"/>
    </source>
</evidence>
<evidence type="ECO:0000256" key="14">
    <source>
        <dbReference type="ARBA" id="ARBA00023026"/>
    </source>
</evidence>
<evidence type="ECO:0000256" key="13">
    <source>
        <dbReference type="ARBA" id="ARBA00022991"/>
    </source>
</evidence>
<accession>A0A0F7KV23</accession>
<dbReference type="PATRIC" id="fig|1267766.3.peg.2076"/>
<dbReference type="GO" id="GO:0004673">
    <property type="term" value="F:protein histidine kinase activity"/>
    <property type="evidence" value="ECO:0007669"/>
    <property type="project" value="UniProtKB-EC"/>
</dbReference>
<dbReference type="EC" id="2.7.13.3" evidence="2"/>
<dbReference type="SMART" id="SM00091">
    <property type="entry name" value="PAS"/>
    <property type="match status" value="1"/>
</dbReference>
<dbReference type="SUPFAM" id="SSF55874">
    <property type="entry name" value="ATPase domain of HSP90 chaperone/DNA topoisomerase II/histidine kinase"/>
    <property type="match status" value="1"/>
</dbReference>
<evidence type="ECO:0000256" key="7">
    <source>
        <dbReference type="ARBA" id="ARBA00022643"/>
    </source>
</evidence>
<keyword evidence="8 16" id="KW-0808">Transferase</keyword>
<gene>
    <name evidence="16" type="ORF">WYH_02053</name>
</gene>
<dbReference type="InterPro" id="IPR000700">
    <property type="entry name" value="PAS-assoc_C"/>
</dbReference>
<dbReference type="SMART" id="SM00065">
    <property type="entry name" value="GAF"/>
    <property type="match status" value="1"/>
</dbReference>
<dbReference type="InterPro" id="IPR003018">
    <property type="entry name" value="GAF"/>
</dbReference>
<keyword evidence="17" id="KW-1185">Reference proteome</keyword>
<dbReference type="STRING" id="1267766.WYH_02053"/>
<dbReference type="InterPro" id="IPR013655">
    <property type="entry name" value="PAS_fold_3"/>
</dbReference>
<evidence type="ECO:0000313" key="16">
    <source>
        <dbReference type="EMBL" id="AKH43087.1"/>
    </source>
</evidence>
<evidence type="ECO:0000256" key="15">
    <source>
        <dbReference type="ARBA" id="ARBA00023170"/>
    </source>
</evidence>
<dbReference type="InterPro" id="IPR001610">
    <property type="entry name" value="PAC"/>
</dbReference>
<dbReference type="PROSITE" id="PS50113">
    <property type="entry name" value="PAC"/>
    <property type="match status" value="1"/>
</dbReference>
<evidence type="ECO:0000256" key="10">
    <source>
        <dbReference type="ARBA" id="ARBA00022741"/>
    </source>
</evidence>
<dbReference type="PANTHER" id="PTHR41523">
    <property type="entry name" value="TWO-COMPONENT SYSTEM SENSOR PROTEIN"/>
    <property type="match status" value="1"/>
</dbReference>
<dbReference type="EMBL" id="CP011452">
    <property type="protein sequence ID" value="AKH43087.1"/>
    <property type="molecule type" value="Genomic_DNA"/>
</dbReference>
<dbReference type="SUPFAM" id="SSF55785">
    <property type="entry name" value="PYP-like sensor domain (PAS domain)"/>
    <property type="match status" value="1"/>
</dbReference>
<keyword evidence="15" id="KW-0675">Receptor</keyword>
<dbReference type="SUPFAM" id="SSF55781">
    <property type="entry name" value="GAF domain-like"/>
    <property type="match status" value="1"/>
</dbReference>
<dbReference type="AlphaFoldDB" id="A0A0F7KV23"/>
<organism evidence="16 17">
    <name type="scientific">Croceibacterium atlanticum</name>
    <dbReference type="NCBI Taxonomy" id="1267766"/>
    <lineage>
        <taxon>Bacteria</taxon>
        <taxon>Pseudomonadati</taxon>
        <taxon>Pseudomonadota</taxon>
        <taxon>Alphaproteobacteria</taxon>
        <taxon>Sphingomonadales</taxon>
        <taxon>Erythrobacteraceae</taxon>
        <taxon>Croceibacterium</taxon>
    </lineage>
</organism>
<dbReference type="PROSITE" id="PS50112">
    <property type="entry name" value="PAS"/>
    <property type="match status" value="1"/>
</dbReference>
<dbReference type="NCBIfam" id="TIGR00229">
    <property type="entry name" value="sensory_box"/>
    <property type="match status" value="1"/>
</dbReference>
<proteinExistence type="predicted"/>
<evidence type="ECO:0000256" key="5">
    <source>
        <dbReference type="ARBA" id="ARBA00022606"/>
    </source>
</evidence>
<comment type="catalytic activity">
    <reaction evidence="1">
        <text>ATP + protein L-histidine = ADP + protein N-phospho-L-histidine.</text>
        <dbReference type="EC" id="2.7.13.3"/>
    </reaction>
</comment>
<dbReference type="CDD" id="cd00130">
    <property type="entry name" value="PAS"/>
    <property type="match status" value="1"/>
</dbReference>
<evidence type="ECO:0000256" key="11">
    <source>
        <dbReference type="ARBA" id="ARBA00022777"/>
    </source>
</evidence>
<evidence type="ECO:0000256" key="3">
    <source>
        <dbReference type="ARBA" id="ARBA00022543"/>
    </source>
</evidence>
<keyword evidence="13" id="KW-0157">Chromophore</keyword>
<dbReference type="KEGG" id="aay:WYH_02053"/>
<dbReference type="SMART" id="SM00911">
    <property type="entry name" value="HWE_HK"/>
    <property type="match status" value="1"/>
</dbReference>
<keyword evidence="9" id="KW-0677">Repeat</keyword>
<dbReference type="Gene3D" id="3.30.450.20">
    <property type="entry name" value="PAS domain"/>
    <property type="match status" value="1"/>
</dbReference>
<protein>
    <recommendedName>
        <fullName evidence="2">histidine kinase</fullName>
        <ecNumber evidence="2">2.7.13.3</ecNumber>
    </recommendedName>
</protein>
<dbReference type="Pfam" id="PF08447">
    <property type="entry name" value="PAS_3"/>
    <property type="match status" value="1"/>
</dbReference>
<keyword evidence="7" id="KW-0288">FMN</keyword>
<keyword evidence="4" id="KW-0597">Phosphoprotein</keyword>
<evidence type="ECO:0000256" key="8">
    <source>
        <dbReference type="ARBA" id="ARBA00022679"/>
    </source>
</evidence>
<dbReference type="Pfam" id="PF07536">
    <property type="entry name" value="HWE_HK"/>
    <property type="match status" value="1"/>
</dbReference>
<dbReference type="InterPro" id="IPR036890">
    <property type="entry name" value="HATPase_C_sf"/>
</dbReference>
<dbReference type="GO" id="GO:0005524">
    <property type="term" value="F:ATP binding"/>
    <property type="evidence" value="ECO:0007669"/>
    <property type="project" value="UniProtKB-KW"/>
</dbReference>
<keyword evidence="11 16" id="KW-0418">Kinase</keyword>
<dbReference type="InterPro" id="IPR029016">
    <property type="entry name" value="GAF-like_dom_sf"/>
</dbReference>
<evidence type="ECO:0000256" key="9">
    <source>
        <dbReference type="ARBA" id="ARBA00022737"/>
    </source>
</evidence>
<dbReference type="Gene3D" id="3.30.450.40">
    <property type="match status" value="1"/>
</dbReference>
<dbReference type="GO" id="GO:0009881">
    <property type="term" value="F:photoreceptor activity"/>
    <property type="evidence" value="ECO:0007669"/>
    <property type="project" value="UniProtKB-KW"/>
</dbReference>
<evidence type="ECO:0000256" key="1">
    <source>
        <dbReference type="ARBA" id="ARBA00000085"/>
    </source>
</evidence>
<keyword evidence="14" id="KW-0843">Virulence</keyword>
<dbReference type="FunFam" id="3.30.450.20:FF:000099">
    <property type="entry name" value="Sensory box sensor histidine kinase"/>
    <property type="match status" value="1"/>
</dbReference>
<keyword evidence="12" id="KW-0067">ATP-binding</keyword>
<dbReference type="Gene3D" id="3.30.565.10">
    <property type="entry name" value="Histidine kinase-like ATPase, C-terminal domain"/>
    <property type="match status" value="1"/>
</dbReference>
<evidence type="ECO:0000256" key="12">
    <source>
        <dbReference type="ARBA" id="ARBA00022840"/>
    </source>
</evidence>
<sequence length="480" mass="53202">MRILRSYNLDDLVDDPELTALANLAGKLCATPIALVSLVDSESQHFLARDGLESRTTPRNASFCAHAMQFGEVMEVRDATADDRFAGNALVTGEPHIRFYAGQPLISQEGAPLGALCVIDTVPRPEGLNDFQREGLAVLGQAVMRRLRARRALLESRREAKKNERQLRALADSLPDIAWSANSDGKVDYFNRRWHEFTGIAADRSREERRDVIHPDDFAESHALWLEAVAKGSSFEKEYRLRRADGEWRWMLVRAEPVPGEDGRPQRWFGTMTDIDDAHKLSESRELLARELSHRIKNIFAVISGLITLLSRKRPEHREFGEELSSTIRALGRAHDYVRPAGGDRRDSLHGMLGDLFGPYKSADGQRVRVKGDDSPVAARSATPLALVFHELATNSAKYGALSTDDGHVDLSIESQDDKLLLRWEEKGGPPPQGEPSGEGFGSRLVEMSVTGQLGGSWKRSFEPQGLVVELALSKGAVAP</sequence>
<keyword evidence="3" id="KW-0600">Photoreceptor protein</keyword>
<evidence type="ECO:0000313" key="17">
    <source>
        <dbReference type="Proteomes" id="UP000034392"/>
    </source>
</evidence>
<reference evidence="16" key="1">
    <citation type="submission" date="2015-05" db="EMBL/GenBank/DDBJ databases">
        <title>The complete genome of Altererythrobacter atlanticus strain 26DY36.</title>
        <authorList>
            <person name="Wu Y.-H."/>
            <person name="Cheng H."/>
            <person name="Wu X.-W."/>
        </authorList>
    </citation>
    <scope>NUCLEOTIDE SEQUENCE [LARGE SCALE GENOMIC DNA]</scope>
    <source>
        <strain evidence="16">26DY36</strain>
    </source>
</reference>
<keyword evidence="10" id="KW-0547">Nucleotide-binding</keyword>
<dbReference type="InterPro" id="IPR035965">
    <property type="entry name" value="PAS-like_dom_sf"/>
</dbReference>
<dbReference type="RefSeq" id="WP_235979354.1">
    <property type="nucleotide sequence ID" value="NZ_CP011452.2"/>
</dbReference>
<dbReference type="InterPro" id="IPR000014">
    <property type="entry name" value="PAS"/>
</dbReference>
<keyword evidence="6" id="KW-0285">Flavoprotein</keyword>
<dbReference type="InterPro" id="IPR011102">
    <property type="entry name" value="Sig_transdc_His_kinase_HWE"/>
</dbReference>
<dbReference type="Proteomes" id="UP000034392">
    <property type="component" value="Chromosome"/>
</dbReference>
<dbReference type="SMART" id="SM00086">
    <property type="entry name" value="PAC"/>
    <property type="match status" value="1"/>
</dbReference>
<evidence type="ECO:0000256" key="2">
    <source>
        <dbReference type="ARBA" id="ARBA00012438"/>
    </source>
</evidence>